<dbReference type="Pfam" id="PF25583">
    <property type="entry name" value="WCX"/>
    <property type="match status" value="1"/>
</dbReference>
<dbReference type="InterPro" id="IPR026881">
    <property type="entry name" value="WYL_dom"/>
</dbReference>
<evidence type="ECO:0000259" key="2">
    <source>
        <dbReference type="Pfam" id="PF25583"/>
    </source>
</evidence>
<dbReference type="Proteomes" id="UP000295668">
    <property type="component" value="Unassembled WGS sequence"/>
</dbReference>
<dbReference type="PROSITE" id="PS52050">
    <property type="entry name" value="WYL"/>
    <property type="match status" value="1"/>
</dbReference>
<dbReference type="EMBL" id="SJCY01000002">
    <property type="protein sequence ID" value="TDG37112.1"/>
    <property type="molecule type" value="Genomic_DNA"/>
</dbReference>
<dbReference type="RefSeq" id="WP_133261204.1">
    <property type="nucleotide sequence ID" value="NZ_SJCY01000002.1"/>
</dbReference>
<sequence length="337" mass="39089">MPANLDALLRYHTIDLCLQNRFKKWTCEDLANACADYADEVAPRDSRSIPSKRTIQQDIKVMRSADLGYFAPIKNESGCYYYEDEKYSIKNVTLSKLDVENISLASKILGQYKGFDFFKDLHGIFERFESRLQIQIADKLQSNIAFENSQAINGQEFLKPLLNAINEKLVVQITYQKFGDISSKIHQLHPYLLKEYQDFWYVLGWHPASNAIKTFAVDRIENIEIKTDKNFIENLNFHNDTYFKDTIGITFTGDNPEKIVLHVDNEFAPYLIAKPLHQSQQLVETKEKHTIFKYLIVVNQELENILMSHANHISILTPINLRESLKQKLVKALNNFS</sequence>
<reference evidence="3 4" key="1">
    <citation type="submission" date="2019-02" db="EMBL/GenBank/DDBJ databases">
        <title>Pedobacter sp. nov., a novel speices isolated from soil of pinguins habitat in Antarcitica.</title>
        <authorList>
            <person name="He R.-H."/>
        </authorList>
    </citation>
    <scope>NUCLEOTIDE SEQUENCE [LARGE SCALE GENOMIC DNA]</scope>
    <source>
        <strain evidence="3 4">E01020</strain>
    </source>
</reference>
<dbReference type="PANTHER" id="PTHR34580:SF9">
    <property type="entry name" value="SLL5097 PROTEIN"/>
    <property type="match status" value="1"/>
</dbReference>
<dbReference type="Pfam" id="PF13280">
    <property type="entry name" value="WYL"/>
    <property type="match status" value="1"/>
</dbReference>
<dbReference type="AlphaFoldDB" id="A0A4R5MN07"/>
<feature type="domain" description="WYL" evidence="1">
    <location>
        <begin position="157"/>
        <end position="225"/>
    </location>
</feature>
<evidence type="ECO:0000313" key="4">
    <source>
        <dbReference type="Proteomes" id="UP000295668"/>
    </source>
</evidence>
<name>A0A4R5MN07_9SPHI</name>
<gene>
    <name evidence="3" type="ORF">EZJ43_03045</name>
</gene>
<dbReference type="OrthoDB" id="43316at2"/>
<organism evidence="3 4">
    <name type="scientific">Pedobacter changchengzhani</name>
    <dbReference type="NCBI Taxonomy" id="2529274"/>
    <lineage>
        <taxon>Bacteria</taxon>
        <taxon>Pseudomonadati</taxon>
        <taxon>Bacteroidota</taxon>
        <taxon>Sphingobacteriia</taxon>
        <taxon>Sphingobacteriales</taxon>
        <taxon>Sphingobacteriaceae</taxon>
        <taxon>Pedobacter</taxon>
    </lineage>
</organism>
<proteinExistence type="predicted"/>
<keyword evidence="4" id="KW-1185">Reference proteome</keyword>
<protein>
    <submittedName>
        <fullName evidence="3">WYL domain-containing protein</fullName>
    </submittedName>
</protein>
<dbReference type="PANTHER" id="PTHR34580">
    <property type="match status" value="1"/>
</dbReference>
<accession>A0A4R5MN07</accession>
<dbReference type="InterPro" id="IPR057727">
    <property type="entry name" value="WCX_dom"/>
</dbReference>
<dbReference type="InterPro" id="IPR051534">
    <property type="entry name" value="CBASS_pafABC_assoc_protein"/>
</dbReference>
<comment type="caution">
    <text evidence="3">The sequence shown here is derived from an EMBL/GenBank/DDBJ whole genome shotgun (WGS) entry which is preliminary data.</text>
</comment>
<feature type="domain" description="WCX" evidence="2">
    <location>
        <begin position="256"/>
        <end position="333"/>
    </location>
</feature>
<evidence type="ECO:0000259" key="1">
    <source>
        <dbReference type="Pfam" id="PF13280"/>
    </source>
</evidence>
<evidence type="ECO:0000313" key="3">
    <source>
        <dbReference type="EMBL" id="TDG37112.1"/>
    </source>
</evidence>